<gene>
    <name evidence="7" type="ORF">DXH95_08085</name>
</gene>
<dbReference type="InterPro" id="IPR006139">
    <property type="entry name" value="D-isomer_2_OHA_DH_cat_dom"/>
</dbReference>
<dbReference type="Pfam" id="PF02826">
    <property type="entry name" value="2-Hacid_dh_C"/>
    <property type="match status" value="1"/>
</dbReference>
<dbReference type="CDD" id="cd05301">
    <property type="entry name" value="GDH"/>
    <property type="match status" value="1"/>
</dbReference>
<comment type="similarity">
    <text evidence="1 4">Belongs to the D-isomer specific 2-hydroxyacid dehydrogenase family.</text>
</comment>
<evidence type="ECO:0000256" key="4">
    <source>
        <dbReference type="RuleBase" id="RU003719"/>
    </source>
</evidence>
<protein>
    <submittedName>
        <fullName evidence="7">D-glycerate dehydrogenase</fullName>
    </submittedName>
</protein>
<dbReference type="GO" id="GO:0030267">
    <property type="term" value="F:glyoxylate reductase (NADPH) activity"/>
    <property type="evidence" value="ECO:0007669"/>
    <property type="project" value="TreeGrafter"/>
</dbReference>
<proteinExistence type="inferred from homology"/>
<evidence type="ECO:0000313" key="8">
    <source>
        <dbReference type="Proteomes" id="UP000263833"/>
    </source>
</evidence>
<dbReference type="InterPro" id="IPR036291">
    <property type="entry name" value="NAD(P)-bd_dom_sf"/>
</dbReference>
<dbReference type="PANTHER" id="PTHR10996:SF283">
    <property type="entry name" value="GLYOXYLATE_HYDROXYPYRUVATE REDUCTASE B"/>
    <property type="match status" value="1"/>
</dbReference>
<evidence type="ECO:0000256" key="1">
    <source>
        <dbReference type="ARBA" id="ARBA00005854"/>
    </source>
</evidence>
<keyword evidence="3" id="KW-0520">NAD</keyword>
<dbReference type="GO" id="GO:0051287">
    <property type="term" value="F:NAD binding"/>
    <property type="evidence" value="ECO:0007669"/>
    <property type="project" value="InterPro"/>
</dbReference>
<dbReference type="Proteomes" id="UP000263833">
    <property type="component" value="Unassembled WGS sequence"/>
</dbReference>
<evidence type="ECO:0000256" key="3">
    <source>
        <dbReference type="ARBA" id="ARBA00023027"/>
    </source>
</evidence>
<accession>A0A371BIA3</accession>
<dbReference type="FunFam" id="3.40.50.720:FF:000203">
    <property type="entry name" value="D-3-phosphoglycerate dehydrogenase (SerA)"/>
    <property type="match status" value="1"/>
</dbReference>
<dbReference type="PANTHER" id="PTHR10996">
    <property type="entry name" value="2-HYDROXYACID DEHYDROGENASE-RELATED"/>
    <property type="match status" value="1"/>
</dbReference>
<feature type="domain" description="D-isomer specific 2-hydroxyacid dehydrogenase catalytic" evidence="5">
    <location>
        <begin position="13"/>
        <end position="327"/>
    </location>
</feature>
<organism evidence="7 8">
    <name type="scientific">Sphingorhabdus pulchriflava</name>
    <dbReference type="NCBI Taxonomy" id="2292257"/>
    <lineage>
        <taxon>Bacteria</taxon>
        <taxon>Pseudomonadati</taxon>
        <taxon>Pseudomonadota</taxon>
        <taxon>Alphaproteobacteria</taxon>
        <taxon>Sphingomonadales</taxon>
        <taxon>Sphingomonadaceae</taxon>
        <taxon>Sphingorhabdus</taxon>
    </lineage>
</organism>
<evidence type="ECO:0000259" key="5">
    <source>
        <dbReference type="Pfam" id="PF00389"/>
    </source>
</evidence>
<dbReference type="SUPFAM" id="SSF51735">
    <property type="entry name" value="NAD(P)-binding Rossmann-fold domains"/>
    <property type="match status" value="1"/>
</dbReference>
<dbReference type="GO" id="GO:0005829">
    <property type="term" value="C:cytosol"/>
    <property type="evidence" value="ECO:0007669"/>
    <property type="project" value="TreeGrafter"/>
</dbReference>
<reference evidence="8" key="1">
    <citation type="submission" date="2018-08" db="EMBL/GenBank/DDBJ databases">
        <authorList>
            <person name="Kim S.-J."/>
            <person name="Jung G.-Y."/>
        </authorList>
    </citation>
    <scope>NUCLEOTIDE SEQUENCE [LARGE SCALE GENOMIC DNA]</scope>
    <source>
        <strain evidence="8">GY_G</strain>
    </source>
</reference>
<feature type="domain" description="D-isomer specific 2-hydroxyacid dehydrogenase NAD-binding" evidence="6">
    <location>
        <begin position="117"/>
        <end position="296"/>
    </location>
</feature>
<dbReference type="PROSITE" id="PS00671">
    <property type="entry name" value="D_2_HYDROXYACID_DH_3"/>
    <property type="match status" value="1"/>
</dbReference>
<dbReference type="SUPFAM" id="SSF52283">
    <property type="entry name" value="Formate/glycerate dehydrogenase catalytic domain-like"/>
    <property type="match status" value="1"/>
</dbReference>
<dbReference type="EMBL" id="QRGP01000001">
    <property type="protein sequence ID" value="RDV07310.1"/>
    <property type="molecule type" value="Genomic_DNA"/>
</dbReference>
<name>A0A371BIA3_9SPHN</name>
<comment type="caution">
    <text evidence="7">The sequence shown here is derived from an EMBL/GenBank/DDBJ whole genome shotgun (WGS) entry which is preliminary data.</text>
</comment>
<evidence type="ECO:0000313" key="7">
    <source>
        <dbReference type="EMBL" id="RDV07310.1"/>
    </source>
</evidence>
<dbReference type="GO" id="GO:0016618">
    <property type="term" value="F:hydroxypyruvate reductase [NAD(P)H] activity"/>
    <property type="evidence" value="ECO:0007669"/>
    <property type="project" value="TreeGrafter"/>
</dbReference>
<dbReference type="AlphaFoldDB" id="A0A371BIA3"/>
<dbReference type="InterPro" id="IPR029753">
    <property type="entry name" value="D-isomer_DH_CS"/>
</dbReference>
<keyword evidence="2 4" id="KW-0560">Oxidoreductase</keyword>
<keyword evidence="8" id="KW-1185">Reference proteome</keyword>
<dbReference type="InterPro" id="IPR050223">
    <property type="entry name" value="D-isomer_2-hydroxyacid_DH"/>
</dbReference>
<evidence type="ECO:0000259" key="6">
    <source>
        <dbReference type="Pfam" id="PF02826"/>
    </source>
</evidence>
<dbReference type="OrthoDB" id="9793626at2"/>
<dbReference type="Gene3D" id="3.40.50.720">
    <property type="entry name" value="NAD(P)-binding Rossmann-like Domain"/>
    <property type="match status" value="2"/>
</dbReference>
<dbReference type="Pfam" id="PF00389">
    <property type="entry name" value="2-Hacid_dh"/>
    <property type="match status" value="1"/>
</dbReference>
<dbReference type="PROSITE" id="PS00670">
    <property type="entry name" value="D_2_HYDROXYACID_DH_2"/>
    <property type="match status" value="1"/>
</dbReference>
<sequence>MTQFQRIERPRVAITRKLLPQIEARMAELFDCRFNPDDHEMSADEIAELMQHADILVPTVTDRIDADLIARAPASLKMFANFGAGVNHIDLAAAKAKGILITNTPGVFTEDTADLTMALILNVPRRLGEGHRMMRSGDWKGWTPTGMLGHRIGGKTLGIIGFGRIGEAVALRARAFGLNILYNKRHRLPASIEDELGVTFEPDLDRLVAKSDIITLHCPLTTETDKLMSRERIGLMKRDGYLINSSRGELVDEDALIEALTRGRIAGAGLDVYNHEPAIDPRFLSIPNVVLLPHLGSATFEGREASGEKVIANIRIFSDGHRPPDQVLEGWA</sequence>
<dbReference type="RefSeq" id="WP_115548854.1">
    <property type="nucleotide sequence ID" value="NZ_QRGP01000001.1"/>
</dbReference>
<evidence type="ECO:0000256" key="2">
    <source>
        <dbReference type="ARBA" id="ARBA00023002"/>
    </source>
</evidence>
<dbReference type="InterPro" id="IPR006140">
    <property type="entry name" value="D-isomer_DH_NAD-bd"/>
</dbReference>